<evidence type="ECO:0000313" key="2">
    <source>
        <dbReference type="EMBL" id="JAH34140.1"/>
    </source>
</evidence>
<keyword evidence="1" id="KW-0472">Membrane</keyword>
<evidence type="ECO:0000256" key="1">
    <source>
        <dbReference type="SAM" id="Phobius"/>
    </source>
</evidence>
<feature type="transmembrane region" description="Helical" evidence="1">
    <location>
        <begin position="20"/>
        <end position="38"/>
    </location>
</feature>
<reference evidence="2" key="1">
    <citation type="submission" date="2014-11" db="EMBL/GenBank/DDBJ databases">
        <authorList>
            <person name="Amaro Gonzalez C."/>
        </authorList>
    </citation>
    <scope>NUCLEOTIDE SEQUENCE</scope>
</reference>
<keyword evidence="1" id="KW-0812">Transmembrane</keyword>
<dbReference type="EMBL" id="GBXM01074437">
    <property type="protein sequence ID" value="JAH34140.1"/>
    <property type="molecule type" value="Transcribed_RNA"/>
</dbReference>
<proteinExistence type="predicted"/>
<dbReference type="AlphaFoldDB" id="A0A0E9S0E9"/>
<protein>
    <submittedName>
        <fullName evidence="2">Uncharacterized protein</fullName>
    </submittedName>
</protein>
<keyword evidence="1" id="KW-1133">Transmembrane helix</keyword>
<name>A0A0E9S0E9_ANGAN</name>
<reference evidence="2" key="2">
    <citation type="journal article" date="2015" name="Fish Shellfish Immunol.">
        <title>Early steps in the European eel (Anguilla anguilla)-Vibrio vulnificus interaction in the gills: Role of the RtxA13 toxin.</title>
        <authorList>
            <person name="Callol A."/>
            <person name="Pajuelo D."/>
            <person name="Ebbesson L."/>
            <person name="Teles M."/>
            <person name="MacKenzie S."/>
            <person name="Amaro C."/>
        </authorList>
    </citation>
    <scope>NUCLEOTIDE SEQUENCE</scope>
</reference>
<organism evidence="2">
    <name type="scientific">Anguilla anguilla</name>
    <name type="common">European freshwater eel</name>
    <name type="synonym">Muraena anguilla</name>
    <dbReference type="NCBI Taxonomy" id="7936"/>
    <lineage>
        <taxon>Eukaryota</taxon>
        <taxon>Metazoa</taxon>
        <taxon>Chordata</taxon>
        <taxon>Craniata</taxon>
        <taxon>Vertebrata</taxon>
        <taxon>Euteleostomi</taxon>
        <taxon>Actinopterygii</taxon>
        <taxon>Neopterygii</taxon>
        <taxon>Teleostei</taxon>
        <taxon>Anguilliformes</taxon>
        <taxon>Anguillidae</taxon>
        <taxon>Anguilla</taxon>
    </lineage>
</organism>
<accession>A0A0E9S0E9</accession>
<sequence>MPSEAASLKLKSNATQCFLNLFQVYFFLTFFNPVNLFLSSFSVC</sequence>